<dbReference type="Gene3D" id="2.60.40.2160">
    <property type="entry name" value="Interleukin-17 receptor A/B, fibronectin-III-like domain 1"/>
    <property type="match status" value="1"/>
</dbReference>
<keyword evidence="3" id="KW-0732">Signal</keyword>
<proteinExistence type="predicted"/>
<reference evidence="5" key="1">
    <citation type="submission" date="2025-08" db="UniProtKB">
        <authorList>
            <consortium name="Ensembl"/>
        </authorList>
    </citation>
    <scope>IDENTIFICATION</scope>
</reference>
<dbReference type="PANTHER" id="PTHR15583:SF10">
    <property type="entry name" value="INTERLEUKIN-17 RECEPTOR E-LIKE-RELATED"/>
    <property type="match status" value="1"/>
</dbReference>
<organism evidence="5 6">
    <name type="scientific">Leptobrachium leishanense</name>
    <name type="common">Leishan spiny toad</name>
    <dbReference type="NCBI Taxonomy" id="445787"/>
    <lineage>
        <taxon>Eukaryota</taxon>
        <taxon>Metazoa</taxon>
        <taxon>Chordata</taxon>
        <taxon>Craniata</taxon>
        <taxon>Vertebrata</taxon>
        <taxon>Euteleostomi</taxon>
        <taxon>Amphibia</taxon>
        <taxon>Batrachia</taxon>
        <taxon>Anura</taxon>
        <taxon>Pelobatoidea</taxon>
        <taxon>Megophryidae</taxon>
        <taxon>Leptobrachium</taxon>
    </lineage>
</organism>
<evidence type="ECO:0000256" key="3">
    <source>
        <dbReference type="ARBA" id="ARBA00022729"/>
    </source>
</evidence>
<reference evidence="5" key="2">
    <citation type="submission" date="2025-09" db="UniProtKB">
        <authorList>
            <consortium name="Ensembl"/>
        </authorList>
    </citation>
    <scope>IDENTIFICATION</scope>
</reference>
<keyword evidence="2" id="KW-1003">Cell membrane</keyword>
<evidence type="ECO:0000313" key="6">
    <source>
        <dbReference type="Proteomes" id="UP000694569"/>
    </source>
</evidence>
<dbReference type="Pfam" id="PF15037">
    <property type="entry name" value="IL17_R_N"/>
    <property type="match status" value="1"/>
</dbReference>
<dbReference type="Proteomes" id="UP000694569">
    <property type="component" value="Unplaced"/>
</dbReference>
<dbReference type="OrthoDB" id="9877324at2759"/>
<dbReference type="GO" id="GO:0030368">
    <property type="term" value="F:interleukin-17 receptor activity"/>
    <property type="evidence" value="ECO:0007669"/>
    <property type="project" value="InterPro"/>
</dbReference>
<dbReference type="PANTHER" id="PTHR15583">
    <property type="entry name" value="INTERLEUKIN-17 RECEPTOR"/>
    <property type="match status" value="1"/>
</dbReference>
<dbReference type="AlphaFoldDB" id="A0A8C5MJP3"/>
<keyword evidence="2" id="KW-0472">Membrane</keyword>
<feature type="domain" description="Interleukin-17 receptor C/E N-terminal" evidence="4">
    <location>
        <begin position="149"/>
        <end position="476"/>
    </location>
</feature>
<evidence type="ECO:0000256" key="1">
    <source>
        <dbReference type="ARBA" id="ARBA00004251"/>
    </source>
</evidence>
<evidence type="ECO:0000256" key="2">
    <source>
        <dbReference type="ARBA" id="ARBA00022475"/>
    </source>
</evidence>
<evidence type="ECO:0000313" key="5">
    <source>
        <dbReference type="Ensembl" id="ENSLLEP00000014222.1"/>
    </source>
</evidence>
<dbReference type="GO" id="GO:0005886">
    <property type="term" value="C:plasma membrane"/>
    <property type="evidence" value="ECO:0007669"/>
    <property type="project" value="UniProtKB-SubCell"/>
</dbReference>
<protein>
    <submittedName>
        <fullName evidence="5">Interleukin 17 receptor E like</fullName>
    </submittedName>
</protein>
<accession>A0A8C5MJP3</accession>
<dbReference type="InterPro" id="IPR038683">
    <property type="entry name" value="IL17RA/B_FnIII-like_1_sf"/>
</dbReference>
<dbReference type="InterPro" id="IPR027841">
    <property type="entry name" value="IL-17_rcpt_C/E_N"/>
</dbReference>
<name>A0A8C5MJP3_9ANUR</name>
<dbReference type="InterPro" id="IPR039465">
    <property type="entry name" value="IL-17_rcpt-like"/>
</dbReference>
<gene>
    <name evidence="5" type="primary">IL17REL</name>
</gene>
<dbReference type="Ensembl" id="ENSLLET00000014783.1">
    <property type="protein sequence ID" value="ENSLLEP00000014222.1"/>
    <property type="gene ID" value="ENSLLEG00000009042.1"/>
</dbReference>
<keyword evidence="6" id="KW-1185">Reference proteome</keyword>
<dbReference type="GeneTree" id="ENSGT00940000162605"/>
<comment type="subcellular location">
    <subcellularLocation>
        <location evidence="1">Cell membrane</location>
        <topology evidence="1">Single-pass type I membrane protein</topology>
    </subcellularLocation>
</comment>
<sequence length="513" mass="58409">MQRRRVIARVYYSRQCREALLFHCYSQGEEMQLLNREYCLWYCERSRTPFLLLLCFGISSCHTIERIKECGLACSAGVHCKSKEKFAFFCRDPPNSLLPTVLENLKISTVMKCKKKNHCSLYLNINGTVLLDEKIHGVEICSLTSSTQHNQCTSVRFSKIKSKKPDGKKVTVQFNCFEVSLGQHVFVSLRTIPYFCDIELYKEYQVEDCHNSVLANSIPSCLTGELDYMVNEEKKTITVHVSNNLEEYDYNVRLCLKQYTCQDIGGAYGKIKMGNSSKSITLPYSEILPCLCIEGWSAFTDSRRTRLCPFKNETRKLWDNIAYNPMSQVLSWQPSCPVPVTVNLCWLESRSDDCVNIPKSLITTVYDQVSYRHVDTHPKLCMKFSAASGSWVRCPFSHEEFQGWDVIAGVEDELLEISITSRAEAKFSVIICNRTKPAVCEPVQTFTNLGTAGNITLHVTRDLCSANICILGLRTDVTFSFPAQICNISCSKYLRHRSPCRKCSSPAIVIFRA</sequence>
<evidence type="ECO:0000259" key="4">
    <source>
        <dbReference type="Pfam" id="PF15037"/>
    </source>
</evidence>